<gene>
    <name evidence="1" type="ORF">NUW54_g12653</name>
</gene>
<sequence length="113" mass="12295">MDAFAQAPRDVVLWGVVDGTSNRLAYDTHLRRYRETISQIGMGPAHAADYTFIAMAAFQYDPLAAFALQTFPVSKAIQASGMTFGLVVVEVRSNWGGNQTAVCRIRVHGDSTA</sequence>
<protein>
    <submittedName>
        <fullName evidence="1">Uncharacterized protein</fullName>
    </submittedName>
</protein>
<evidence type="ECO:0000313" key="2">
    <source>
        <dbReference type="Proteomes" id="UP001144978"/>
    </source>
</evidence>
<keyword evidence="2" id="KW-1185">Reference proteome</keyword>
<reference evidence="1" key="1">
    <citation type="submission" date="2022-08" db="EMBL/GenBank/DDBJ databases">
        <title>Genome Sequence of Pycnoporus sanguineus.</title>
        <authorList>
            <person name="Buettner E."/>
        </authorList>
    </citation>
    <scope>NUCLEOTIDE SEQUENCE</scope>
    <source>
        <strain evidence="1">CG-C14</strain>
    </source>
</reference>
<dbReference type="Proteomes" id="UP001144978">
    <property type="component" value="Unassembled WGS sequence"/>
</dbReference>
<organism evidence="1 2">
    <name type="scientific">Trametes sanguinea</name>
    <dbReference type="NCBI Taxonomy" id="158606"/>
    <lineage>
        <taxon>Eukaryota</taxon>
        <taxon>Fungi</taxon>
        <taxon>Dikarya</taxon>
        <taxon>Basidiomycota</taxon>
        <taxon>Agaricomycotina</taxon>
        <taxon>Agaricomycetes</taxon>
        <taxon>Polyporales</taxon>
        <taxon>Polyporaceae</taxon>
        <taxon>Trametes</taxon>
    </lineage>
</organism>
<accession>A0ACC1MUV7</accession>
<dbReference type="EMBL" id="JANSHE010005478">
    <property type="protein sequence ID" value="KAJ2970792.1"/>
    <property type="molecule type" value="Genomic_DNA"/>
</dbReference>
<evidence type="ECO:0000313" key="1">
    <source>
        <dbReference type="EMBL" id="KAJ2970792.1"/>
    </source>
</evidence>
<proteinExistence type="predicted"/>
<name>A0ACC1MUV7_9APHY</name>
<comment type="caution">
    <text evidence="1">The sequence shown here is derived from an EMBL/GenBank/DDBJ whole genome shotgun (WGS) entry which is preliminary data.</text>
</comment>